<evidence type="ECO:0000256" key="3">
    <source>
        <dbReference type="ARBA" id="ARBA00022989"/>
    </source>
</evidence>
<dbReference type="InterPro" id="IPR052522">
    <property type="entry name" value="ABC-2_transport_permease"/>
</dbReference>
<comment type="caution">
    <text evidence="7">The sequence shown here is derived from an EMBL/GenBank/DDBJ whole genome shotgun (WGS) entry which is preliminary data.</text>
</comment>
<evidence type="ECO:0000259" key="6">
    <source>
        <dbReference type="PROSITE" id="PS51012"/>
    </source>
</evidence>
<accession>A0ABW2IM63</accession>
<dbReference type="InterPro" id="IPR000412">
    <property type="entry name" value="ABC_2_transport"/>
</dbReference>
<proteinExistence type="inferred from homology"/>
<feature type="transmembrane region" description="Helical" evidence="5">
    <location>
        <begin position="146"/>
        <end position="166"/>
    </location>
</feature>
<dbReference type="InterPro" id="IPR013525">
    <property type="entry name" value="ABC2_TM"/>
</dbReference>
<dbReference type="PIRSF" id="PIRSF006648">
    <property type="entry name" value="DrrB"/>
    <property type="match status" value="1"/>
</dbReference>
<feature type="transmembrane region" description="Helical" evidence="5">
    <location>
        <begin position="256"/>
        <end position="278"/>
    </location>
</feature>
<evidence type="ECO:0000256" key="4">
    <source>
        <dbReference type="ARBA" id="ARBA00023136"/>
    </source>
</evidence>
<feature type="transmembrane region" description="Helical" evidence="5">
    <location>
        <begin position="172"/>
        <end position="194"/>
    </location>
</feature>
<feature type="transmembrane region" description="Helical" evidence="5">
    <location>
        <begin position="52"/>
        <end position="74"/>
    </location>
</feature>
<dbReference type="PRINTS" id="PR00164">
    <property type="entry name" value="ABC2TRNSPORT"/>
</dbReference>
<dbReference type="EMBL" id="JBHTBR010000005">
    <property type="protein sequence ID" value="MFC7291973.1"/>
    <property type="molecule type" value="Genomic_DNA"/>
</dbReference>
<reference evidence="8" key="1">
    <citation type="journal article" date="2019" name="Int. J. Syst. Evol. Microbiol.">
        <title>The Global Catalogue of Microorganisms (GCM) 10K type strain sequencing project: providing services to taxonomists for standard genome sequencing and annotation.</title>
        <authorList>
            <consortium name="The Broad Institute Genomics Platform"/>
            <consortium name="The Broad Institute Genome Sequencing Center for Infectious Disease"/>
            <person name="Wu L."/>
            <person name="Ma J."/>
        </authorList>
    </citation>
    <scope>NUCLEOTIDE SEQUENCE [LARGE SCALE GENOMIC DNA]</scope>
    <source>
        <strain evidence="8">CCUG 51308</strain>
    </source>
</reference>
<evidence type="ECO:0000256" key="1">
    <source>
        <dbReference type="ARBA" id="ARBA00004141"/>
    </source>
</evidence>
<sequence length="286" mass="30620">MIEHAAKSENVLEDTPTPTQTNAFVCPREFGAFNWVGLQTLFKREVNRFLKVGMQTLLAPVVSALLFMAIFKLAFPERGAVNGVEFADFIAPGVIMMAILNNAFQNTSSSITIAKVQGSTTDFLMAPLSSLELTLGFLAGGAARGILVGGITMVCIGLIGVANVSIHSIPAFIFYAVIASFMMAAVGLMGGIWAEKFDHLSAITNFVILPLTMLSGTFYPITVFSEPFETLSHFNPFFHLIDGFRYAFTGTSEGSLMIGAAASGIIALVLCGACWAMLRSGYKLKA</sequence>
<feature type="transmembrane region" description="Helical" evidence="5">
    <location>
        <begin position="206"/>
        <end position="225"/>
    </location>
</feature>
<keyword evidence="8" id="KW-1185">Reference proteome</keyword>
<feature type="transmembrane region" description="Helical" evidence="5">
    <location>
        <begin position="86"/>
        <end position="104"/>
    </location>
</feature>
<dbReference type="InterPro" id="IPR047817">
    <property type="entry name" value="ABC2_TM_bact-type"/>
</dbReference>
<evidence type="ECO:0000256" key="2">
    <source>
        <dbReference type="ARBA" id="ARBA00022692"/>
    </source>
</evidence>
<keyword evidence="5" id="KW-0813">Transport</keyword>
<protein>
    <recommendedName>
        <fullName evidence="5">Transport permease protein</fullName>
    </recommendedName>
</protein>
<feature type="domain" description="ABC transmembrane type-2" evidence="6">
    <location>
        <begin position="51"/>
        <end position="281"/>
    </location>
</feature>
<comment type="similarity">
    <text evidence="5">Belongs to the ABC-2 integral membrane protein family.</text>
</comment>
<dbReference type="Proteomes" id="UP001596492">
    <property type="component" value="Unassembled WGS sequence"/>
</dbReference>
<dbReference type="Pfam" id="PF01061">
    <property type="entry name" value="ABC2_membrane"/>
    <property type="match status" value="1"/>
</dbReference>
<evidence type="ECO:0000313" key="7">
    <source>
        <dbReference type="EMBL" id="MFC7291973.1"/>
    </source>
</evidence>
<dbReference type="RefSeq" id="WP_382167216.1">
    <property type="nucleotide sequence ID" value="NZ_JBHTBR010000005.1"/>
</dbReference>
<organism evidence="7 8">
    <name type="scientific">Hirschia litorea</name>
    <dbReference type="NCBI Taxonomy" id="1199156"/>
    <lineage>
        <taxon>Bacteria</taxon>
        <taxon>Pseudomonadati</taxon>
        <taxon>Pseudomonadota</taxon>
        <taxon>Alphaproteobacteria</taxon>
        <taxon>Hyphomonadales</taxon>
        <taxon>Hyphomonadaceae</taxon>
        <taxon>Hirschia</taxon>
    </lineage>
</organism>
<name>A0ABW2IM63_9PROT</name>
<gene>
    <name evidence="7" type="ORF">ACFQS8_10130</name>
</gene>
<dbReference type="PROSITE" id="PS51012">
    <property type="entry name" value="ABC_TM2"/>
    <property type="match status" value="1"/>
</dbReference>
<keyword evidence="3 5" id="KW-1133">Transmembrane helix</keyword>
<keyword evidence="5" id="KW-1003">Cell membrane</keyword>
<comment type="subcellular location">
    <subcellularLocation>
        <location evidence="5">Cell inner membrane</location>
        <topology evidence="5">Multi-pass membrane protein</topology>
    </subcellularLocation>
    <subcellularLocation>
        <location evidence="1">Membrane</location>
        <topology evidence="1">Multi-pass membrane protein</topology>
    </subcellularLocation>
</comment>
<evidence type="ECO:0000313" key="8">
    <source>
        <dbReference type="Proteomes" id="UP001596492"/>
    </source>
</evidence>
<evidence type="ECO:0000256" key="5">
    <source>
        <dbReference type="RuleBase" id="RU361157"/>
    </source>
</evidence>
<keyword evidence="4 5" id="KW-0472">Membrane</keyword>
<dbReference type="PANTHER" id="PTHR43332">
    <property type="entry name" value="INNER MEMBRANE TRANSPORT PERMEASE YADH-RELATED"/>
    <property type="match status" value="1"/>
</dbReference>
<keyword evidence="2 5" id="KW-0812">Transmembrane</keyword>
<dbReference type="PANTHER" id="PTHR43332:SF2">
    <property type="entry name" value="INNER MEMBRANE TRANSPORT PERMEASE YADH"/>
    <property type="match status" value="1"/>
</dbReference>